<dbReference type="EMBL" id="ATAX01000028">
    <property type="protein sequence ID" value="EWM52974.1"/>
    <property type="molecule type" value="Genomic_DNA"/>
</dbReference>
<dbReference type="RefSeq" id="WP_037300148.1">
    <property type="nucleotide sequence ID" value="NZ_ATAX01000028.1"/>
</dbReference>
<comment type="caution">
    <text evidence="2">The sequence shown here is derived from an EMBL/GenBank/DDBJ whole genome shotgun (WGS) entry which is preliminary data.</text>
</comment>
<feature type="transmembrane region" description="Helical" evidence="1">
    <location>
        <begin position="128"/>
        <end position="145"/>
    </location>
</feature>
<evidence type="ECO:0000313" key="3">
    <source>
        <dbReference type="Proteomes" id="UP000019365"/>
    </source>
</evidence>
<feature type="transmembrane region" description="Helical" evidence="1">
    <location>
        <begin position="265"/>
        <end position="289"/>
    </location>
</feature>
<dbReference type="AlphaFoldDB" id="W7UN07"/>
<sequence length="292" mass="33691">MQKKITDAEKNNKNTEDRVLGLESLFAVVLVLFGVLIVFGLGMSLLGGLIEENSALQHTLIMIFISMFGPLLLILFISDIRIVISDGRIAAVSSDQGGKIRTTLPIAGLTVFLIFYACIEGSKGNPRGAYPLYVLLGYLVVRSLFRMTLKPLAIAVAAGIRKKQCTVPVRADFFRKIRTHKELSEKVRQRYEEQGRIVEEKFDNILVYNYSFEEQYYRITLNERYCTDPENYNYFDIYIAPDRPERFIIKDNPCFRADKKEMYNAFLLLFFILLFSSPIWLIRFFQFIADHV</sequence>
<keyword evidence="1" id="KW-0472">Membrane</keyword>
<proteinExistence type="predicted"/>
<evidence type="ECO:0000256" key="1">
    <source>
        <dbReference type="SAM" id="Phobius"/>
    </source>
</evidence>
<dbReference type="PATRIC" id="fig|1341157.4.peg.2454"/>
<protein>
    <submittedName>
        <fullName evidence="2">Uncharacterized protein</fullName>
    </submittedName>
</protein>
<dbReference type="OrthoDB" id="1818634at2"/>
<keyword evidence="1" id="KW-0812">Transmembrane</keyword>
<dbReference type="Proteomes" id="UP000019365">
    <property type="component" value="Unassembled WGS sequence"/>
</dbReference>
<organism evidence="2 3">
    <name type="scientific">Ruminococcus flavefaciens 007c</name>
    <dbReference type="NCBI Taxonomy" id="1341157"/>
    <lineage>
        <taxon>Bacteria</taxon>
        <taxon>Bacillati</taxon>
        <taxon>Bacillota</taxon>
        <taxon>Clostridia</taxon>
        <taxon>Eubacteriales</taxon>
        <taxon>Oscillospiraceae</taxon>
        <taxon>Ruminococcus</taxon>
    </lineage>
</organism>
<evidence type="ECO:0000313" key="2">
    <source>
        <dbReference type="EMBL" id="EWM52974.1"/>
    </source>
</evidence>
<reference evidence="2 3" key="1">
    <citation type="journal article" date="2014" name="PLoS ONE">
        <title>Rumen cellulosomics: divergent fiber-degrading strategies revealed by comparative genome-wide analysis of six ruminococcal strains.</title>
        <authorList>
            <person name="Dassa B."/>
            <person name="Borovok I."/>
            <person name="Ruimy-Israeli V."/>
            <person name="Lamed R."/>
            <person name="Flint H.J."/>
            <person name="Duncan S.H."/>
            <person name="Henrissat B."/>
            <person name="Coutinho P."/>
            <person name="Morrison M."/>
            <person name="Mosoni P."/>
            <person name="Yeoman C.J."/>
            <person name="White B.A."/>
            <person name="Bayer E.A."/>
        </authorList>
    </citation>
    <scope>NUCLEOTIDE SEQUENCE [LARGE SCALE GENOMIC DNA]</scope>
    <source>
        <strain evidence="2 3">007c</strain>
    </source>
</reference>
<keyword evidence="3" id="KW-1185">Reference proteome</keyword>
<gene>
    <name evidence="2" type="ORF">RF007C_15280</name>
</gene>
<feature type="transmembrane region" description="Helical" evidence="1">
    <location>
        <begin position="20"/>
        <end position="41"/>
    </location>
</feature>
<feature type="transmembrane region" description="Helical" evidence="1">
    <location>
        <begin position="61"/>
        <end position="84"/>
    </location>
</feature>
<name>W7UN07_RUMFL</name>
<keyword evidence="1" id="KW-1133">Transmembrane helix</keyword>
<feature type="transmembrane region" description="Helical" evidence="1">
    <location>
        <begin position="104"/>
        <end position="122"/>
    </location>
</feature>
<accession>W7UN07</accession>